<sequence length="154" mass="17319">MTIDELLDVMDDTLEEATNLPFTGGKRVVDVEKVREIIDDIRLNMPAEIRQAKNVVRDRNNILETAKLEASAIVKQAEERARTLVAQEAIVKAAQQKATEILAQAQEQSREIRTTVTNYCENVLRETEELLARDLNDVKTVRGTLKKNFGLGGK</sequence>
<evidence type="ECO:0000313" key="1">
    <source>
        <dbReference type="EMBL" id="HJC71904.1"/>
    </source>
</evidence>
<dbReference type="AlphaFoldDB" id="A0A9D2TJ38"/>
<reference evidence="1" key="1">
    <citation type="journal article" date="2021" name="PeerJ">
        <title>Extensive microbial diversity within the chicken gut microbiome revealed by metagenomics and culture.</title>
        <authorList>
            <person name="Gilroy R."/>
            <person name="Ravi A."/>
            <person name="Getino M."/>
            <person name="Pursley I."/>
            <person name="Horton D.L."/>
            <person name="Alikhan N.F."/>
            <person name="Baker D."/>
            <person name="Gharbi K."/>
            <person name="Hall N."/>
            <person name="Watson M."/>
            <person name="Adriaenssens E.M."/>
            <person name="Foster-Nyarko E."/>
            <person name="Jarju S."/>
            <person name="Secka A."/>
            <person name="Antonio M."/>
            <person name="Oren A."/>
            <person name="Chaudhuri R.R."/>
            <person name="La Ragione R."/>
            <person name="Hildebrand F."/>
            <person name="Pallen M.J."/>
        </authorList>
    </citation>
    <scope>NUCLEOTIDE SEQUENCE</scope>
    <source>
        <strain evidence="1">5933</strain>
    </source>
</reference>
<gene>
    <name evidence="1" type="ORF">H9698_03815</name>
</gene>
<accession>A0A9D2TJ38</accession>
<organism evidence="1 2">
    <name type="scientific">Candidatus Ruthenibacterium merdavium</name>
    <dbReference type="NCBI Taxonomy" id="2838752"/>
    <lineage>
        <taxon>Bacteria</taxon>
        <taxon>Bacillati</taxon>
        <taxon>Bacillota</taxon>
        <taxon>Clostridia</taxon>
        <taxon>Eubacteriales</taxon>
        <taxon>Oscillospiraceae</taxon>
        <taxon>Ruthenibacterium</taxon>
    </lineage>
</organism>
<reference evidence="1" key="2">
    <citation type="submission" date="2021-04" db="EMBL/GenBank/DDBJ databases">
        <authorList>
            <person name="Gilroy R."/>
        </authorList>
    </citation>
    <scope>NUCLEOTIDE SEQUENCE</scope>
    <source>
        <strain evidence="1">5933</strain>
    </source>
</reference>
<dbReference type="Proteomes" id="UP000823918">
    <property type="component" value="Unassembled WGS sequence"/>
</dbReference>
<dbReference type="EMBL" id="DWWA01000020">
    <property type="protein sequence ID" value="HJC71904.1"/>
    <property type="molecule type" value="Genomic_DNA"/>
</dbReference>
<comment type="caution">
    <text evidence="1">The sequence shown here is derived from an EMBL/GenBank/DDBJ whole genome shotgun (WGS) entry which is preliminary data.</text>
</comment>
<name>A0A9D2TJ38_9FIRM</name>
<proteinExistence type="predicted"/>
<protein>
    <submittedName>
        <fullName evidence="1">ATPase</fullName>
    </submittedName>
</protein>
<evidence type="ECO:0000313" key="2">
    <source>
        <dbReference type="Proteomes" id="UP000823918"/>
    </source>
</evidence>